<sequence length="129" mass="14301">MFHTPRSKIHCTHIPAPFACFAPPRRKERDVKRSGTPDFPVTLVKTRLTGAVEVKVAWDIACCFGSWFKREAVGADWVASARALASSGQVVNSSSGKSESTCSSEVLTRMKRTKNIFLDQWRDSPSEEA</sequence>
<organism evidence="1 2">
    <name type="scientific">Phytophthora megakarya</name>
    <dbReference type="NCBI Taxonomy" id="4795"/>
    <lineage>
        <taxon>Eukaryota</taxon>
        <taxon>Sar</taxon>
        <taxon>Stramenopiles</taxon>
        <taxon>Oomycota</taxon>
        <taxon>Peronosporomycetes</taxon>
        <taxon>Peronosporales</taxon>
        <taxon>Peronosporaceae</taxon>
        <taxon>Phytophthora</taxon>
    </lineage>
</organism>
<comment type="caution">
    <text evidence="1">The sequence shown here is derived from an EMBL/GenBank/DDBJ whole genome shotgun (WGS) entry which is preliminary data.</text>
</comment>
<dbReference type="EMBL" id="NBNE01003615">
    <property type="protein sequence ID" value="OWZ07239.1"/>
    <property type="molecule type" value="Genomic_DNA"/>
</dbReference>
<gene>
    <name evidence="1" type="ORF">PHMEG_00020388</name>
</gene>
<dbReference type="Proteomes" id="UP000198211">
    <property type="component" value="Unassembled WGS sequence"/>
</dbReference>
<accession>A0A225VQD0</accession>
<reference evidence="2" key="1">
    <citation type="submission" date="2017-03" db="EMBL/GenBank/DDBJ databases">
        <title>Phytopthora megakarya and P. palmivora, two closely related causual agents of cacao black pod achieved similar genome size and gene model numbers by different mechanisms.</title>
        <authorList>
            <person name="Ali S."/>
            <person name="Shao J."/>
            <person name="Larry D.J."/>
            <person name="Kronmiller B."/>
            <person name="Shen D."/>
            <person name="Strem M.D."/>
            <person name="Melnick R.L."/>
            <person name="Guiltinan M.J."/>
            <person name="Tyler B.M."/>
            <person name="Meinhardt L.W."/>
            <person name="Bailey B.A."/>
        </authorList>
    </citation>
    <scope>NUCLEOTIDE SEQUENCE [LARGE SCALE GENOMIC DNA]</scope>
    <source>
        <strain evidence="2">zdho120</strain>
    </source>
</reference>
<keyword evidence="2" id="KW-1185">Reference proteome</keyword>
<proteinExistence type="predicted"/>
<protein>
    <submittedName>
        <fullName evidence="1">Uncharacterized protein</fullName>
    </submittedName>
</protein>
<evidence type="ECO:0000313" key="2">
    <source>
        <dbReference type="Proteomes" id="UP000198211"/>
    </source>
</evidence>
<name>A0A225VQD0_9STRA</name>
<evidence type="ECO:0000313" key="1">
    <source>
        <dbReference type="EMBL" id="OWZ07239.1"/>
    </source>
</evidence>
<dbReference type="AlphaFoldDB" id="A0A225VQD0"/>